<dbReference type="Pfam" id="PF08308">
    <property type="entry name" value="PEGA"/>
    <property type="match status" value="1"/>
</dbReference>
<comment type="caution">
    <text evidence="2">The sequence shown here is derived from an EMBL/GenBank/DDBJ whole genome shotgun (WGS) entry which is preliminary data.</text>
</comment>
<protein>
    <recommendedName>
        <fullName evidence="1">PEGA domain-containing protein</fullName>
    </recommendedName>
</protein>
<dbReference type="Gene3D" id="2.120.10.30">
    <property type="entry name" value="TolB, C-terminal domain"/>
    <property type="match status" value="1"/>
</dbReference>
<proteinExistence type="predicted"/>
<dbReference type="AlphaFoldDB" id="A0A1G2RN48"/>
<dbReference type="InterPro" id="IPR011042">
    <property type="entry name" value="6-blade_b-propeller_TolB-like"/>
</dbReference>
<gene>
    <name evidence="2" type="ORF">A3B24_02430</name>
</gene>
<dbReference type="InterPro" id="IPR013229">
    <property type="entry name" value="PEGA"/>
</dbReference>
<evidence type="ECO:0000313" key="2">
    <source>
        <dbReference type="EMBL" id="OHA73441.1"/>
    </source>
</evidence>
<reference evidence="2 3" key="1">
    <citation type="journal article" date="2016" name="Nat. Commun.">
        <title>Thousands of microbial genomes shed light on interconnected biogeochemical processes in an aquifer system.</title>
        <authorList>
            <person name="Anantharaman K."/>
            <person name="Brown C.T."/>
            <person name="Hug L.A."/>
            <person name="Sharon I."/>
            <person name="Castelle C.J."/>
            <person name="Probst A.J."/>
            <person name="Thomas B.C."/>
            <person name="Singh A."/>
            <person name="Wilkins M.J."/>
            <person name="Karaoz U."/>
            <person name="Brodie E.L."/>
            <person name="Williams K.H."/>
            <person name="Hubbard S.S."/>
            <person name="Banfield J.F."/>
        </authorList>
    </citation>
    <scope>NUCLEOTIDE SEQUENCE [LARGE SCALE GENOMIC DNA]</scope>
</reference>
<name>A0A1G2RN48_9BACT</name>
<accession>A0A1G2RN48</accession>
<dbReference type="Proteomes" id="UP000176917">
    <property type="component" value="Unassembled WGS sequence"/>
</dbReference>
<dbReference type="SUPFAM" id="SSF82171">
    <property type="entry name" value="DPP6 N-terminal domain-like"/>
    <property type="match status" value="1"/>
</dbReference>
<dbReference type="EMBL" id="MHUG01000012">
    <property type="protein sequence ID" value="OHA73441.1"/>
    <property type="molecule type" value="Genomic_DNA"/>
</dbReference>
<evidence type="ECO:0000313" key="3">
    <source>
        <dbReference type="Proteomes" id="UP000176917"/>
    </source>
</evidence>
<feature type="domain" description="PEGA" evidence="1">
    <location>
        <begin position="44"/>
        <end position="109"/>
    </location>
</feature>
<sequence length="458" mass="51933">MTKRQRTFLFLAATVLFLLATPAVILYSQGLRIDWKNRTLTHTGGIFLKAVPSRATISLDGSFVKRTDFFFDSALLTNLLPGNYDVVVEKEGYIPWKKTLPVQKAQVTEEKHVILFSQDISFQTLFSNVLNFWPSPDGSLFVFQKKLDSRTWQLTSWNPQDGREIVLWEAPLSNQVEDIIWSPDSNAIALRLAALERERYLLWNLKGQTQDACVLTPCSLDFLGLSSNEVAFSSENSQHVLFTVFQVGSVSLKRANYVTKAIPETLAKDILAFSSEGRNVWWLDEKGILWEKNLASQDVPVSLNKEPYLVRPETKYTISGNGSILLFQETNGELFEVQRQGEITKLSTEVTSFLRSPDKQKVVLVKGNQLAVLFLDKKKELVLETFAKTPKNLVWLNSNYLFATINEKAVIIEIDEFGMPNIVDLGTFKKPKLGWNSQTQSLFLQSETTFLSSEKLLP</sequence>
<organism evidence="2 3">
    <name type="scientific">Candidatus Wildermuthbacteria bacterium RIFCSPLOWO2_01_FULL_48_16</name>
    <dbReference type="NCBI Taxonomy" id="1802461"/>
    <lineage>
        <taxon>Bacteria</taxon>
        <taxon>Candidatus Wildermuthiibacteriota</taxon>
    </lineage>
</organism>
<evidence type="ECO:0000259" key="1">
    <source>
        <dbReference type="Pfam" id="PF08308"/>
    </source>
</evidence>
<dbReference type="STRING" id="1802461.A3B24_02430"/>